<dbReference type="GO" id="GO:0004671">
    <property type="term" value="F:protein C-terminal S-isoprenylcysteine carboxyl O-methyltransferase activity"/>
    <property type="evidence" value="ECO:0007669"/>
    <property type="project" value="UniProtKB-EC"/>
</dbReference>
<dbReference type="GO" id="GO:0032259">
    <property type="term" value="P:methylation"/>
    <property type="evidence" value="ECO:0007669"/>
    <property type="project" value="UniProtKB-KW"/>
</dbReference>
<keyword evidence="4 5" id="KW-0472">Membrane</keyword>
<evidence type="ECO:0000313" key="7">
    <source>
        <dbReference type="Proteomes" id="UP001597046"/>
    </source>
</evidence>
<feature type="transmembrane region" description="Helical" evidence="5">
    <location>
        <begin position="45"/>
        <end position="62"/>
    </location>
</feature>
<keyword evidence="7" id="KW-1185">Reference proteome</keyword>
<dbReference type="EMBL" id="JBHTKH010000002">
    <property type="protein sequence ID" value="MFD1053616.1"/>
    <property type="molecule type" value="Genomic_DNA"/>
</dbReference>
<dbReference type="PANTHER" id="PTHR12714:SF9">
    <property type="entry name" value="PROTEIN-S-ISOPRENYLCYSTEINE O-METHYLTRANSFERASE"/>
    <property type="match status" value="1"/>
</dbReference>
<dbReference type="InterPro" id="IPR007318">
    <property type="entry name" value="Phopholipid_MeTrfase"/>
</dbReference>
<proteinExistence type="predicted"/>
<reference evidence="7" key="1">
    <citation type="journal article" date="2019" name="Int. J. Syst. Evol. Microbiol.">
        <title>The Global Catalogue of Microorganisms (GCM) 10K type strain sequencing project: providing services to taxonomists for standard genome sequencing and annotation.</title>
        <authorList>
            <consortium name="The Broad Institute Genomics Platform"/>
            <consortium name="The Broad Institute Genome Sequencing Center for Infectious Disease"/>
            <person name="Wu L."/>
            <person name="Ma J."/>
        </authorList>
    </citation>
    <scope>NUCLEOTIDE SEQUENCE [LARGE SCALE GENOMIC DNA]</scope>
    <source>
        <strain evidence="7">CCUG 57508</strain>
    </source>
</reference>
<dbReference type="RefSeq" id="WP_386051235.1">
    <property type="nucleotide sequence ID" value="NZ_JBHTKH010000002.1"/>
</dbReference>
<evidence type="ECO:0000256" key="4">
    <source>
        <dbReference type="ARBA" id="ARBA00023136"/>
    </source>
</evidence>
<keyword evidence="6" id="KW-0808">Transferase</keyword>
<sequence length="175" mass="18551">MDARSAALGTTAFAAVPATMGGVIPWLVGAAAPGSWERSSPGTVAGWLLVALGVTGLAEAFVRFARDGLGTPFPGAPTEHLVVTGPYRYVRNPMYVAVVAVVVGQALLWRSTAVLAYAVLFVTAVTAFVALYEEPTLRETHGDEYARYAATVPRWLPRPGHVWPRPTTTAPHPGR</sequence>
<comment type="caution">
    <text evidence="6">The sequence shown here is derived from an EMBL/GenBank/DDBJ whole genome shotgun (WGS) entry which is preliminary data.</text>
</comment>
<evidence type="ECO:0000313" key="6">
    <source>
        <dbReference type="EMBL" id="MFD1053616.1"/>
    </source>
</evidence>
<dbReference type="Gene3D" id="1.20.120.1630">
    <property type="match status" value="1"/>
</dbReference>
<dbReference type="Pfam" id="PF04191">
    <property type="entry name" value="PEMT"/>
    <property type="match status" value="1"/>
</dbReference>
<dbReference type="Proteomes" id="UP001597046">
    <property type="component" value="Unassembled WGS sequence"/>
</dbReference>
<name>A0ABW3MSV4_9MICO</name>
<gene>
    <name evidence="6" type="ORF">ACFQ2V_04795</name>
</gene>
<evidence type="ECO:0000256" key="2">
    <source>
        <dbReference type="ARBA" id="ARBA00022692"/>
    </source>
</evidence>
<accession>A0ABW3MSV4</accession>
<evidence type="ECO:0000256" key="3">
    <source>
        <dbReference type="ARBA" id="ARBA00022989"/>
    </source>
</evidence>
<dbReference type="EC" id="2.1.1.100" evidence="6"/>
<feature type="transmembrane region" description="Helical" evidence="5">
    <location>
        <begin position="89"/>
        <end position="108"/>
    </location>
</feature>
<organism evidence="6 7">
    <name type="scientific">Terrabacter terrigena</name>
    <dbReference type="NCBI Taxonomy" id="574718"/>
    <lineage>
        <taxon>Bacteria</taxon>
        <taxon>Bacillati</taxon>
        <taxon>Actinomycetota</taxon>
        <taxon>Actinomycetes</taxon>
        <taxon>Micrococcales</taxon>
        <taxon>Intrasporangiaceae</taxon>
        <taxon>Terrabacter</taxon>
    </lineage>
</organism>
<protein>
    <submittedName>
        <fullName evidence="6">Methyltransferase family protein</fullName>
        <ecNumber evidence="6">2.1.1.100</ecNumber>
        <ecNumber evidence="6">2.1.1.334</ecNumber>
    </submittedName>
</protein>
<dbReference type="EC" id="2.1.1.334" evidence="6"/>
<dbReference type="PANTHER" id="PTHR12714">
    <property type="entry name" value="PROTEIN-S ISOPRENYLCYSTEINE O-METHYLTRANSFERASE"/>
    <property type="match status" value="1"/>
</dbReference>
<keyword evidence="6" id="KW-0489">Methyltransferase</keyword>
<feature type="transmembrane region" description="Helical" evidence="5">
    <location>
        <begin position="114"/>
        <end position="132"/>
    </location>
</feature>
<keyword evidence="3 5" id="KW-1133">Transmembrane helix</keyword>
<evidence type="ECO:0000256" key="5">
    <source>
        <dbReference type="SAM" id="Phobius"/>
    </source>
</evidence>
<comment type="subcellular location">
    <subcellularLocation>
        <location evidence="1">Endomembrane system</location>
        <topology evidence="1">Multi-pass membrane protein</topology>
    </subcellularLocation>
</comment>
<evidence type="ECO:0000256" key="1">
    <source>
        <dbReference type="ARBA" id="ARBA00004127"/>
    </source>
</evidence>
<keyword evidence="2 5" id="KW-0812">Transmembrane</keyword>